<dbReference type="Proteomes" id="UP000278222">
    <property type="component" value="Unassembled WGS sequence"/>
</dbReference>
<evidence type="ECO:0000256" key="2">
    <source>
        <dbReference type="ARBA" id="ARBA00010742"/>
    </source>
</evidence>
<evidence type="ECO:0000256" key="3">
    <source>
        <dbReference type="ARBA" id="ARBA00022729"/>
    </source>
</evidence>
<dbReference type="GO" id="GO:0042597">
    <property type="term" value="C:periplasmic space"/>
    <property type="evidence" value="ECO:0007669"/>
    <property type="project" value="UniProtKB-SubCell"/>
</dbReference>
<dbReference type="SUPFAM" id="SSF53850">
    <property type="entry name" value="Periplasmic binding protein-like II"/>
    <property type="match status" value="1"/>
</dbReference>
<evidence type="ECO:0000256" key="1">
    <source>
        <dbReference type="ARBA" id="ARBA00004418"/>
    </source>
</evidence>
<sequence>MLTRRKTLGLLAAGAAGAALPIRARAQAMPKIVVGMSGWTGFAPITLGEKTGLFKKHGVEVETKFIPQKDRHLAFASGDIQAITTVVNSQISYAAAGIELTQVMIIDISKGGDGVAVRSAINGFADLKGKTIACEGAGSAPYFMLVWMLKKNGMSVKDVKLASLGPKDAANAFVAGQYDAAASYEPYLSVIRDDPKAGKILATTVDYPCIVDSLSFSPAYIAKNRAAVSAFIAGWNESLAMIKAQPDESYKIMGARVSQSPEQFKASAQFVAWQSKAENKAYFESQLLPFMETAADIQIESGIIRSRPDLKALMDPSFLS</sequence>
<dbReference type="EMBL" id="RJKX01000011">
    <property type="protein sequence ID" value="ROQ01129.1"/>
    <property type="molecule type" value="Genomic_DNA"/>
</dbReference>
<dbReference type="PANTHER" id="PTHR30024:SF47">
    <property type="entry name" value="TAURINE-BINDING PERIPLASMIC PROTEIN"/>
    <property type="match status" value="1"/>
</dbReference>
<name>A0A3N1MCV8_9PROT</name>
<dbReference type="RefSeq" id="WP_179955449.1">
    <property type="nucleotide sequence ID" value="NZ_AP019700.1"/>
</dbReference>
<evidence type="ECO:0000259" key="4">
    <source>
        <dbReference type="Pfam" id="PF09084"/>
    </source>
</evidence>
<dbReference type="PANTHER" id="PTHR30024">
    <property type="entry name" value="ALIPHATIC SULFONATES-BINDING PROTEIN-RELATED"/>
    <property type="match status" value="1"/>
</dbReference>
<dbReference type="Pfam" id="PF09084">
    <property type="entry name" value="NMT1"/>
    <property type="match status" value="1"/>
</dbReference>
<dbReference type="PROSITE" id="PS51318">
    <property type="entry name" value="TAT"/>
    <property type="match status" value="1"/>
</dbReference>
<evidence type="ECO:0000313" key="5">
    <source>
        <dbReference type="EMBL" id="ROQ01129.1"/>
    </source>
</evidence>
<dbReference type="GO" id="GO:0042918">
    <property type="term" value="P:alkanesulfonate transmembrane transport"/>
    <property type="evidence" value="ECO:0007669"/>
    <property type="project" value="TreeGrafter"/>
</dbReference>
<dbReference type="InterPro" id="IPR006311">
    <property type="entry name" value="TAT_signal"/>
</dbReference>
<comment type="subcellular location">
    <subcellularLocation>
        <location evidence="1">Periplasm</location>
    </subcellularLocation>
</comment>
<accession>A0A3N1MCV8</accession>
<organism evidence="5 6">
    <name type="scientific">Stella humosa</name>
    <dbReference type="NCBI Taxonomy" id="94"/>
    <lineage>
        <taxon>Bacteria</taxon>
        <taxon>Pseudomonadati</taxon>
        <taxon>Pseudomonadota</taxon>
        <taxon>Alphaproteobacteria</taxon>
        <taxon>Rhodospirillales</taxon>
        <taxon>Stellaceae</taxon>
        <taxon>Stella</taxon>
    </lineage>
</organism>
<feature type="domain" description="SsuA/THI5-like" evidence="4">
    <location>
        <begin position="40"/>
        <end position="248"/>
    </location>
</feature>
<proteinExistence type="inferred from homology"/>
<keyword evidence="6" id="KW-1185">Reference proteome</keyword>
<protein>
    <submittedName>
        <fullName evidence="5">NitT/TauT family transport system substrate-binding protein</fullName>
    </submittedName>
</protein>
<keyword evidence="3" id="KW-0732">Signal</keyword>
<evidence type="ECO:0000313" key="6">
    <source>
        <dbReference type="Proteomes" id="UP000278222"/>
    </source>
</evidence>
<dbReference type="Gene3D" id="3.40.190.10">
    <property type="entry name" value="Periplasmic binding protein-like II"/>
    <property type="match status" value="2"/>
</dbReference>
<gene>
    <name evidence="5" type="ORF">EDC65_0305</name>
</gene>
<dbReference type="AlphaFoldDB" id="A0A3N1MCV8"/>
<comment type="caution">
    <text evidence="5">The sequence shown here is derived from an EMBL/GenBank/DDBJ whole genome shotgun (WGS) entry which is preliminary data.</text>
</comment>
<reference evidence="5 6" key="1">
    <citation type="submission" date="2018-11" db="EMBL/GenBank/DDBJ databases">
        <title>Genomic Encyclopedia of Type Strains, Phase IV (KMG-IV): sequencing the most valuable type-strain genomes for metagenomic binning, comparative biology and taxonomic classification.</title>
        <authorList>
            <person name="Goeker M."/>
        </authorList>
    </citation>
    <scope>NUCLEOTIDE SEQUENCE [LARGE SCALE GENOMIC DNA]</scope>
    <source>
        <strain evidence="5 6">DSM 5900</strain>
    </source>
</reference>
<comment type="similarity">
    <text evidence="2">Belongs to the bacterial solute-binding protein SsuA/TauA family.</text>
</comment>
<dbReference type="InterPro" id="IPR015168">
    <property type="entry name" value="SsuA/THI5"/>
</dbReference>